<name>A0A1X2G6C3_9FUNG</name>
<feature type="region of interest" description="Disordered" evidence="2">
    <location>
        <begin position="177"/>
        <end position="209"/>
    </location>
</feature>
<accession>A0A1X2G6C3</accession>
<protein>
    <submittedName>
        <fullName evidence="3">Uncharacterized protein</fullName>
    </submittedName>
</protein>
<feature type="coiled-coil region" evidence="1">
    <location>
        <begin position="282"/>
        <end position="309"/>
    </location>
</feature>
<dbReference type="Proteomes" id="UP000242146">
    <property type="component" value="Unassembled WGS sequence"/>
</dbReference>
<evidence type="ECO:0000313" key="4">
    <source>
        <dbReference type="Proteomes" id="UP000242146"/>
    </source>
</evidence>
<organism evidence="3 4">
    <name type="scientific">Hesseltinella vesiculosa</name>
    <dbReference type="NCBI Taxonomy" id="101127"/>
    <lineage>
        <taxon>Eukaryota</taxon>
        <taxon>Fungi</taxon>
        <taxon>Fungi incertae sedis</taxon>
        <taxon>Mucoromycota</taxon>
        <taxon>Mucoromycotina</taxon>
        <taxon>Mucoromycetes</taxon>
        <taxon>Mucorales</taxon>
        <taxon>Cunninghamellaceae</taxon>
        <taxon>Hesseltinella</taxon>
    </lineage>
</organism>
<reference evidence="3 4" key="1">
    <citation type="submission" date="2016-07" db="EMBL/GenBank/DDBJ databases">
        <title>Pervasive Adenine N6-methylation of Active Genes in Fungi.</title>
        <authorList>
            <consortium name="DOE Joint Genome Institute"/>
            <person name="Mondo S.J."/>
            <person name="Dannebaum R.O."/>
            <person name="Kuo R.C."/>
            <person name="Labutti K."/>
            <person name="Haridas S."/>
            <person name="Kuo A."/>
            <person name="Salamov A."/>
            <person name="Ahrendt S.R."/>
            <person name="Lipzen A."/>
            <person name="Sullivan W."/>
            <person name="Andreopoulos W.B."/>
            <person name="Clum A."/>
            <person name="Lindquist E."/>
            <person name="Daum C."/>
            <person name="Ramamoorthy G.K."/>
            <person name="Gryganskyi A."/>
            <person name="Culley D."/>
            <person name="Magnuson J.K."/>
            <person name="James T.Y."/>
            <person name="O'Malley M.A."/>
            <person name="Stajich J.E."/>
            <person name="Spatafora J.W."/>
            <person name="Visel A."/>
            <person name="Grigoriev I.V."/>
        </authorList>
    </citation>
    <scope>NUCLEOTIDE SEQUENCE [LARGE SCALE GENOMIC DNA]</scope>
    <source>
        <strain evidence="3 4">NRRL 3301</strain>
    </source>
</reference>
<proteinExistence type="predicted"/>
<gene>
    <name evidence="3" type="ORF">DM01DRAFT_1150688</name>
</gene>
<comment type="caution">
    <text evidence="3">The sequence shown here is derived from an EMBL/GenBank/DDBJ whole genome shotgun (WGS) entry which is preliminary data.</text>
</comment>
<dbReference type="OrthoDB" id="2237019at2759"/>
<sequence length="310" mass="35383">MFSGVMRSDGVQLHIVFSRLHHGPDMPVIATPDLANEDVNGFTLSGVDPGRRAVVTVSYGRGNDPHGIRSMSSKEYRTASREIHEQHHLEHRKSLPLPLAPGPPLPYHTMAEIETNTPMAATADPLTIRESIHHKLLCSESALAFYDISHARSRFELRKGQQRAIAMTANYITTGSKKYNRSCRVKRHTRRNRKQRKRKAQRRRQVRQSRLKAEYDDIVQCIERLSAARDQQAYHMDQLLRVSLDDPMSLQPRSRSVTQRQAFAVSLNEALDMFVSGHDHATTTLTTEIEELEEQKQAIQRQYLTSSGQR</sequence>
<keyword evidence="1" id="KW-0175">Coiled coil</keyword>
<evidence type="ECO:0000313" key="3">
    <source>
        <dbReference type="EMBL" id="ORX46256.1"/>
    </source>
</evidence>
<dbReference type="STRING" id="101127.A0A1X2G6C3"/>
<keyword evidence="4" id="KW-1185">Reference proteome</keyword>
<dbReference type="AlphaFoldDB" id="A0A1X2G6C3"/>
<dbReference type="EMBL" id="MCGT01000038">
    <property type="protein sequence ID" value="ORX46256.1"/>
    <property type="molecule type" value="Genomic_DNA"/>
</dbReference>
<feature type="compositionally biased region" description="Basic residues" evidence="2">
    <location>
        <begin position="178"/>
        <end position="209"/>
    </location>
</feature>
<evidence type="ECO:0000256" key="2">
    <source>
        <dbReference type="SAM" id="MobiDB-lite"/>
    </source>
</evidence>
<evidence type="ECO:0000256" key="1">
    <source>
        <dbReference type="SAM" id="Coils"/>
    </source>
</evidence>